<feature type="signal peptide" evidence="2">
    <location>
        <begin position="1"/>
        <end position="21"/>
    </location>
</feature>
<dbReference type="InterPro" id="IPR050328">
    <property type="entry name" value="Dev_Immune_Receptor"/>
</dbReference>
<sequence length="134" mass="15002">MEIRRLLWLLVCLANFEERLCGNVNLSGKSLTSLPDDIVQNVTHLYLNDENDITSIESGCFKGTNLNWLRLSSNELTSIPDLHEVSTTLTILNVDSNEIATIAVEELSYLIKLISIQQPPHNIAGHRPVHAIIE</sequence>
<keyword evidence="5" id="KW-1185">Reference proteome</keyword>
<dbReference type="PANTHER" id="PTHR24373">
    <property type="entry name" value="SLIT RELATED LEUCINE-RICH REPEAT NEURONAL PROTEIN"/>
    <property type="match status" value="1"/>
</dbReference>
<dbReference type="Gene3D" id="3.80.10.10">
    <property type="entry name" value="Ribonuclease Inhibitor"/>
    <property type="match status" value="1"/>
</dbReference>
<gene>
    <name evidence="3" type="ORF">CAPTEDRAFT_202187</name>
</gene>
<reference evidence="4" key="3">
    <citation type="submission" date="2015-06" db="UniProtKB">
        <authorList>
            <consortium name="EnsemblMetazoa"/>
        </authorList>
    </citation>
    <scope>IDENTIFICATION</scope>
</reference>
<feature type="chain" id="PRO_5008786881" description="LRRNT domain-containing protein" evidence="2">
    <location>
        <begin position="22"/>
        <end position="134"/>
    </location>
</feature>
<organism evidence="3">
    <name type="scientific">Capitella teleta</name>
    <name type="common">Polychaete worm</name>
    <dbReference type="NCBI Taxonomy" id="283909"/>
    <lineage>
        <taxon>Eukaryota</taxon>
        <taxon>Metazoa</taxon>
        <taxon>Spiralia</taxon>
        <taxon>Lophotrochozoa</taxon>
        <taxon>Annelida</taxon>
        <taxon>Polychaeta</taxon>
        <taxon>Sedentaria</taxon>
        <taxon>Scolecida</taxon>
        <taxon>Capitellidae</taxon>
        <taxon>Capitella</taxon>
    </lineage>
</organism>
<dbReference type="InterPro" id="IPR001611">
    <property type="entry name" value="Leu-rich_rpt"/>
</dbReference>
<evidence type="ECO:0000313" key="4">
    <source>
        <dbReference type="EnsemblMetazoa" id="CapteP202187"/>
    </source>
</evidence>
<dbReference type="OrthoDB" id="676979at2759"/>
<evidence type="ECO:0000313" key="5">
    <source>
        <dbReference type="Proteomes" id="UP000014760"/>
    </source>
</evidence>
<dbReference type="InterPro" id="IPR032675">
    <property type="entry name" value="LRR_dom_sf"/>
</dbReference>
<dbReference type="PROSITE" id="PS51450">
    <property type="entry name" value="LRR"/>
    <property type="match status" value="1"/>
</dbReference>
<dbReference type="Pfam" id="PF13855">
    <property type="entry name" value="LRR_8"/>
    <property type="match status" value="1"/>
</dbReference>
<proteinExistence type="predicted"/>
<dbReference type="HOGENOM" id="CLU_074440_3_1_1"/>
<keyword evidence="1 2" id="KW-0732">Signal</keyword>
<reference evidence="5" key="1">
    <citation type="submission" date="2012-12" db="EMBL/GenBank/DDBJ databases">
        <authorList>
            <person name="Hellsten U."/>
            <person name="Grimwood J."/>
            <person name="Chapman J.A."/>
            <person name="Shapiro H."/>
            <person name="Aerts A."/>
            <person name="Otillar R.P."/>
            <person name="Terry A.Y."/>
            <person name="Boore J.L."/>
            <person name="Simakov O."/>
            <person name="Marletaz F."/>
            <person name="Cho S.-J."/>
            <person name="Edsinger-Gonzales E."/>
            <person name="Havlak P."/>
            <person name="Kuo D.-H."/>
            <person name="Larsson T."/>
            <person name="Lv J."/>
            <person name="Arendt D."/>
            <person name="Savage R."/>
            <person name="Osoegawa K."/>
            <person name="de Jong P."/>
            <person name="Lindberg D.R."/>
            <person name="Seaver E.C."/>
            <person name="Weisblat D.A."/>
            <person name="Putnam N.H."/>
            <person name="Grigoriev I.V."/>
            <person name="Rokhsar D.S."/>
        </authorList>
    </citation>
    <scope>NUCLEOTIDE SEQUENCE</scope>
    <source>
        <strain evidence="5">I ESC-2004</strain>
    </source>
</reference>
<dbReference type="PANTHER" id="PTHR24373:SF370">
    <property type="entry name" value="FISH-LIPS, ISOFORM E"/>
    <property type="match status" value="1"/>
</dbReference>
<dbReference type="GO" id="GO:0031012">
    <property type="term" value="C:extracellular matrix"/>
    <property type="evidence" value="ECO:0007669"/>
    <property type="project" value="TreeGrafter"/>
</dbReference>
<dbReference type="AlphaFoldDB" id="R7TD46"/>
<evidence type="ECO:0008006" key="6">
    <source>
        <dbReference type="Google" id="ProtNLM"/>
    </source>
</evidence>
<name>R7TD46_CAPTE</name>
<accession>R7TD46</accession>
<reference evidence="3 5" key="2">
    <citation type="journal article" date="2013" name="Nature">
        <title>Insights into bilaterian evolution from three spiralian genomes.</title>
        <authorList>
            <person name="Simakov O."/>
            <person name="Marletaz F."/>
            <person name="Cho S.J."/>
            <person name="Edsinger-Gonzales E."/>
            <person name="Havlak P."/>
            <person name="Hellsten U."/>
            <person name="Kuo D.H."/>
            <person name="Larsson T."/>
            <person name="Lv J."/>
            <person name="Arendt D."/>
            <person name="Savage R."/>
            <person name="Osoegawa K."/>
            <person name="de Jong P."/>
            <person name="Grimwood J."/>
            <person name="Chapman J.A."/>
            <person name="Shapiro H."/>
            <person name="Aerts A."/>
            <person name="Otillar R.P."/>
            <person name="Terry A.Y."/>
            <person name="Boore J.L."/>
            <person name="Grigoriev I.V."/>
            <person name="Lindberg D.R."/>
            <person name="Seaver E.C."/>
            <person name="Weisblat D.A."/>
            <person name="Putnam N.H."/>
            <person name="Rokhsar D.S."/>
        </authorList>
    </citation>
    <scope>NUCLEOTIDE SEQUENCE</scope>
    <source>
        <strain evidence="3 5">I ESC-2004</strain>
    </source>
</reference>
<dbReference type="EMBL" id="KB310392">
    <property type="protein sequence ID" value="ELT91649.1"/>
    <property type="molecule type" value="Genomic_DNA"/>
</dbReference>
<dbReference type="Proteomes" id="UP000014760">
    <property type="component" value="Unassembled WGS sequence"/>
</dbReference>
<protein>
    <recommendedName>
        <fullName evidence="6">LRRNT domain-containing protein</fullName>
    </recommendedName>
</protein>
<dbReference type="EMBL" id="AMQN01013677">
    <property type="status" value="NOT_ANNOTATED_CDS"/>
    <property type="molecule type" value="Genomic_DNA"/>
</dbReference>
<dbReference type="GO" id="GO:0005615">
    <property type="term" value="C:extracellular space"/>
    <property type="evidence" value="ECO:0007669"/>
    <property type="project" value="TreeGrafter"/>
</dbReference>
<evidence type="ECO:0000313" key="3">
    <source>
        <dbReference type="EMBL" id="ELT91649.1"/>
    </source>
</evidence>
<evidence type="ECO:0000256" key="2">
    <source>
        <dbReference type="SAM" id="SignalP"/>
    </source>
</evidence>
<dbReference type="EnsemblMetazoa" id="CapteT202187">
    <property type="protein sequence ID" value="CapteP202187"/>
    <property type="gene ID" value="CapteG202187"/>
</dbReference>
<evidence type="ECO:0000256" key="1">
    <source>
        <dbReference type="ARBA" id="ARBA00022729"/>
    </source>
</evidence>
<dbReference type="SUPFAM" id="SSF52058">
    <property type="entry name" value="L domain-like"/>
    <property type="match status" value="1"/>
</dbReference>